<dbReference type="GeneID" id="103369172"/>
<dbReference type="PANTHER" id="PTHR10663">
    <property type="entry name" value="GUANYL-NUCLEOTIDE EXCHANGE FACTOR"/>
    <property type="match status" value="1"/>
</dbReference>
<dbReference type="Proteomes" id="UP000694891">
    <property type="component" value="Unplaced"/>
</dbReference>
<protein>
    <submittedName>
        <fullName evidence="3">PH and SEC7 domain-containing protein 1-like</fullName>
    </submittedName>
</protein>
<name>A0A9Y4NEX5_9TELE</name>
<sequence length="224" mass="24632">MLPFVLQSDSGSTPSSRSQKIAQAKWEFLFGGQTEDSRHTKDVSPVTPPTSGSPSPTPPSSLQLKPTNQRRGRDSAGQKLSYHEVRQIEVELVTPNSRGSTPKTGIIRRTIKYSETDLDAVPLRCYRETDLDEVMRAEAEAAEEADSAFGSNRSVLGNCSFSPADASPKPRTGGGKEENGEEEDEDEEEEEGVVSWASVRMQGDRQRQRATKEEDEVFSLLLKG</sequence>
<evidence type="ECO:0000256" key="1">
    <source>
        <dbReference type="SAM" id="MobiDB-lite"/>
    </source>
</evidence>
<proteinExistence type="predicted"/>
<gene>
    <name evidence="3" type="primary">LOC103369172</name>
</gene>
<dbReference type="AlphaFoldDB" id="A0A9Y4NEX5"/>
<dbReference type="RefSeq" id="XP_008296043.1">
    <property type="nucleotide sequence ID" value="XM_008297821.1"/>
</dbReference>
<feature type="compositionally biased region" description="Low complexity" evidence="1">
    <location>
        <begin position="43"/>
        <end position="54"/>
    </location>
</feature>
<reference evidence="3" key="1">
    <citation type="submission" date="2025-08" db="UniProtKB">
        <authorList>
            <consortium name="RefSeq"/>
        </authorList>
    </citation>
    <scope>IDENTIFICATION</scope>
</reference>
<keyword evidence="2" id="KW-1185">Reference proteome</keyword>
<feature type="region of interest" description="Disordered" evidence="1">
    <location>
        <begin position="1"/>
        <end position="20"/>
    </location>
</feature>
<feature type="compositionally biased region" description="Basic and acidic residues" evidence="1">
    <location>
        <begin position="71"/>
        <end position="83"/>
    </location>
</feature>
<evidence type="ECO:0000313" key="3">
    <source>
        <dbReference type="RefSeq" id="XP_008296043.1"/>
    </source>
</evidence>
<feature type="compositionally biased region" description="Basic and acidic residues" evidence="1">
    <location>
        <begin position="202"/>
        <end position="212"/>
    </location>
</feature>
<accession>A0A9Y4NEX5</accession>
<feature type="compositionally biased region" description="Polar residues" evidence="1">
    <location>
        <begin position="7"/>
        <end position="20"/>
    </location>
</feature>
<organism evidence="2 3">
    <name type="scientific">Stegastes partitus</name>
    <name type="common">bicolor damselfish</name>
    <dbReference type="NCBI Taxonomy" id="144197"/>
    <lineage>
        <taxon>Eukaryota</taxon>
        <taxon>Metazoa</taxon>
        <taxon>Chordata</taxon>
        <taxon>Craniata</taxon>
        <taxon>Vertebrata</taxon>
        <taxon>Euteleostomi</taxon>
        <taxon>Actinopterygii</taxon>
        <taxon>Neopterygii</taxon>
        <taxon>Teleostei</taxon>
        <taxon>Neoteleostei</taxon>
        <taxon>Acanthomorphata</taxon>
        <taxon>Ovalentaria</taxon>
        <taxon>Pomacentridae</taxon>
        <taxon>Stegastes</taxon>
    </lineage>
</organism>
<feature type="region of interest" description="Disordered" evidence="1">
    <location>
        <begin position="137"/>
        <end position="224"/>
    </location>
</feature>
<feature type="region of interest" description="Disordered" evidence="1">
    <location>
        <begin position="29"/>
        <end position="83"/>
    </location>
</feature>
<feature type="compositionally biased region" description="Polar residues" evidence="1">
    <location>
        <begin position="149"/>
        <end position="161"/>
    </location>
</feature>
<feature type="compositionally biased region" description="Acidic residues" evidence="1">
    <location>
        <begin position="179"/>
        <end position="192"/>
    </location>
</feature>
<dbReference type="PANTHER" id="PTHR10663:SF334">
    <property type="entry name" value="PH AND SEC7 DOMAIN-CONTAINING PROTEIN 1"/>
    <property type="match status" value="1"/>
</dbReference>
<evidence type="ECO:0000313" key="2">
    <source>
        <dbReference type="Proteomes" id="UP000694891"/>
    </source>
</evidence>